<dbReference type="GO" id="GO:0004930">
    <property type="term" value="F:G protein-coupled receptor activity"/>
    <property type="evidence" value="ECO:0007669"/>
    <property type="project" value="UniProtKB-KW"/>
</dbReference>
<feature type="transmembrane region" description="Helical" evidence="11">
    <location>
        <begin position="36"/>
        <end position="60"/>
    </location>
</feature>
<proteinExistence type="inferred from homology"/>
<feature type="transmembrane region" description="Helical" evidence="11">
    <location>
        <begin position="113"/>
        <end position="131"/>
    </location>
</feature>
<name>A0A8J1XEC1_OWEFU</name>
<dbReference type="SUPFAM" id="SSF81321">
    <property type="entry name" value="Family A G protein-coupled receptor-like"/>
    <property type="match status" value="1"/>
</dbReference>
<keyword evidence="5 9" id="KW-0297">G-protein coupled receptor</keyword>
<protein>
    <submittedName>
        <fullName evidence="12">Uncharacterized protein</fullName>
    </submittedName>
</protein>
<evidence type="ECO:0000256" key="5">
    <source>
        <dbReference type="ARBA" id="ARBA00023040"/>
    </source>
</evidence>
<keyword evidence="8 9" id="KW-0807">Transducer</keyword>
<keyword evidence="2" id="KW-1003">Cell membrane</keyword>
<dbReference type="Proteomes" id="UP000749559">
    <property type="component" value="Unassembled WGS sequence"/>
</dbReference>
<dbReference type="EMBL" id="CAIIXF020000005">
    <property type="protein sequence ID" value="CAH1784860.1"/>
    <property type="molecule type" value="Genomic_DNA"/>
</dbReference>
<dbReference type="InterPro" id="IPR017452">
    <property type="entry name" value="GPCR_Rhodpsn_7TM"/>
</dbReference>
<dbReference type="GO" id="GO:0005886">
    <property type="term" value="C:plasma membrane"/>
    <property type="evidence" value="ECO:0007669"/>
    <property type="project" value="UniProtKB-SubCell"/>
</dbReference>
<keyword evidence="6 11" id="KW-0472">Membrane</keyword>
<dbReference type="PANTHER" id="PTHR24228">
    <property type="entry name" value="B2 BRADYKININ RECEPTOR/ANGIOTENSIN II RECEPTOR"/>
    <property type="match status" value="1"/>
</dbReference>
<keyword evidence="3 9" id="KW-0812">Transmembrane</keyword>
<evidence type="ECO:0000256" key="9">
    <source>
        <dbReference type="RuleBase" id="RU000688"/>
    </source>
</evidence>
<evidence type="ECO:0000256" key="11">
    <source>
        <dbReference type="SAM" id="Phobius"/>
    </source>
</evidence>
<evidence type="ECO:0000313" key="12">
    <source>
        <dbReference type="EMBL" id="CAH1784860.1"/>
    </source>
</evidence>
<dbReference type="PRINTS" id="PR00237">
    <property type="entry name" value="GPCRRHODOPSN"/>
</dbReference>
<feature type="region of interest" description="Disordered" evidence="10">
    <location>
        <begin position="354"/>
        <end position="411"/>
    </location>
</feature>
<dbReference type="CDD" id="cd00637">
    <property type="entry name" value="7tm_classA_rhodopsin-like"/>
    <property type="match status" value="1"/>
</dbReference>
<evidence type="ECO:0000256" key="10">
    <source>
        <dbReference type="SAM" id="MobiDB-lite"/>
    </source>
</evidence>
<dbReference type="OrthoDB" id="6147329at2759"/>
<evidence type="ECO:0000256" key="4">
    <source>
        <dbReference type="ARBA" id="ARBA00022989"/>
    </source>
</evidence>
<dbReference type="PANTHER" id="PTHR24228:SF74">
    <property type="entry name" value="G-PROTEIN COUPLED RECEPTORS FAMILY 1 PROFILE DOMAIN-CONTAINING PROTEIN"/>
    <property type="match status" value="1"/>
</dbReference>
<reference evidence="12" key="1">
    <citation type="submission" date="2022-03" db="EMBL/GenBank/DDBJ databases">
        <authorList>
            <person name="Martin C."/>
        </authorList>
    </citation>
    <scope>NUCLEOTIDE SEQUENCE</scope>
</reference>
<evidence type="ECO:0000256" key="7">
    <source>
        <dbReference type="ARBA" id="ARBA00023170"/>
    </source>
</evidence>
<dbReference type="AlphaFoldDB" id="A0A8J1XEC1"/>
<organism evidence="12 13">
    <name type="scientific">Owenia fusiformis</name>
    <name type="common">Polychaete worm</name>
    <dbReference type="NCBI Taxonomy" id="6347"/>
    <lineage>
        <taxon>Eukaryota</taxon>
        <taxon>Metazoa</taxon>
        <taxon>Spiralia</taxon>
        <taxon>Lophotrochozoa</taxon>
        <taxon>Annelida</taxon>
        <taxon>Polychaeta</taxon>
        <taxon>Sedentaria</taxon>
        <taxon>Canalipalpata</taxon>
        <taxon>Sabellida</taxon>
        <taxon>Oweniida</taxon>
        <taxon>Oweniidae</taxon>
        <taxon>Owenia</taxon>
    </lineage>
</organism>
<evidence type="ECO:0000256" key="1">
    <source>
        <dbReference type="ARBA" id="ARBA00004651"/>
    </source>
</evidence>
<feature type="transmembrane region" description="Helical" evidence="11">
    <location>
        <begin position="200"/>
        <end position="221"/>
    </location>
</feature>
<sequence length="411" mass="47412">MDATKRMDEYQDFTNISNMFSDIPFHEKLNENPMTAFAIGIMAAIILMGSFGNLMVLIAFKTSKKLQTISNVFVLNLSICDLVFTLGVLPFSMYTYTMDGWYLTGNLCKFIGFLGYTLTGTTLINIALIAWNRYKLVTDLAGYQRLYTRRNIILMLVACWVLPGIFLIPALLEIWGKFGYVAMMVTCNLYLTHDSQSFKLFLLIIRAVIPCLLIIYCYTFIYRVTRESHRRVSHTMLNARTLNAHNQRHERHLTRMMMVIFIVFAISYFPCTISSIIDWNTVLSKTYHMYCQITVYIGSSVNPLIYGLMNEQYQEAYLNILRCRKTPENRKKGSQKRNEKIYIKLAEAIIEEKETSSQREYQRNEGNLEESRSEQTPERSPSMISRNEKTGITSVASTTSMSSTRTQSSIC</sequence>
<dbReference type="PROSITE" id="PS00237">
    <property type="entry name" value="G_PROTEIN_RECEP_F1_1"/>
    <property type="match status" value="1"/>
</dbReference>
<accession>A0A8J1XEC1</accession>
<feature type="transmembrane region" description="Helical" evidence="11">
    <location>
        <begin position="152"/>
        <end position="175"/>
    </location>
</feature>
<feature type="compositionally biased region" description="Low complexity" evidence="10">
    <location>
        <begin position="393"/>
        <end position="411"/>
    </location>
</feature>
<keyword evidence="7 9" id="KW-0675">Receptor</keyword>
<evidence type="ECO:0000256" key="6">
    <source>
        <dbReference type="ARBA" id="ARBA00023136"/>
    </source>
</evidence>
<dbReference type="SMART" id="SM01381">
    <property type="entry name" value="7TM_GPCR_Srsx"/>
    <property type="match status" value="1"/>
</dbReference>
<feature type="transmembrane region" description="Helical" evidence="11">
    <location>
        <begin position="256"/>
        <end position="277"/>
    </location>
</feature>
<feature type="transmembrane region" description="Helical" evidence="11">
    <location>
        <begin position="289"/>
        <end position="309"/>
    </location>
</feature>
<evidence type="ECO:0000256" key="2">
    <source>
        <dbReference type="ARBA" id="ARBA00022475"/>
    </source>
</evidence>
<keyword evidence="4 11" id="KW-1133">Transmembrane helix</keyword>
<comment type="caution">
    <text evidence="12">The sequence shown here is derived from an EMBL/GenBank/DDBJ whole genome shotgun (WGS) entry which is preliminary data.</text>
</comment>
<dbReference type="Pfam" id="PF00001">
    <property type="entry name" value="7tm_1"/>
    <property type="match status" value="1"/>
</dbReference>
<comment type="subcellular location">
    <subcellularLocation>
        <location evidence="1">Cell membrane</location>
        <topology evidence="1">Multi-pass membrane protein</topology>
    </subcellularLocation>
</comment>
<evidence type="ECO:0000256" key="8">
    <source>
        <dbReference type="ARBA" id="ARBA00023224"/>
    </source>
</evidence>
<feature type="transmembrane region" description="Helical" evidence="11">
    <location>
        <begin position="72"/>
        <end position="93"/>
    </location>
</feature>
<evidence type="ECO:0000256" key="3">
    <source>
        <dbReference type="ARBA" id="ARBA00022692"/>
    </source>
</evidence>
<feature type="compositionally biased region" description="Basic and acidic residues" evidence="10">
    <location>
        <begin position="354"/>
        <end position="363"/>
    </location>
</feature>
<dbReference type="PROSITE" id="PS50262">
    <property type="entry name" value="G_PROTEIN_RECEP_F1_2"/>
    <property type="match status" value="1"/>
</dbReference>
<gene>
    <name evidence="12" type="ORF">OFUS_LOCUS10989</name>
</gene>
<comment type="similarity">
    <text evidence="9">Belongs to the G-protein coupled receptor 1 family.</text>
</comment>
<evidence type="ECO:0000313" key="13">
    <source>
        <dbReference type="Proteomes" id="UP000749559"/>
    </source>
</evidence>
<keyword evidence="13" id="KW-1185">Reference proteome</keyword>
<dbReference type="Gene3D" id="1.20.1070.10">
    <property type="entry name" value="Rhodopsin 7-helix transmembrane proteins"/>
    <property type="match status" value="1"/>
</dbReference>
<dbReference type="InterPro" id="IPR000276">
    <property type="entry name" value="GPCR_Rhodpsn"/>
</dbReference>